<dbReference type="OrthoDB" id="525027at2759"/>
<keyword evidence="3" id="KW-1185">Reference proteome</keyword>
<dbReference type="PANTHER" id="PTHR21243">
    <property type="entry name" value="PROTEIN SCAI"/>
    <property type="match status" value="1"/>
</dbReference>
<accession>A0A2T9ZKI1</accession>
<evidence type="ECO:0000313" key="2">
    <source>
        <dbReference type="EMBL" id="PVV05098.1"/>
    </source>
</evidence>
<proteinExistence type="predicted"/>
<dbReference type="GO" id="GO:0006351">
    <property type="term" value="P:DNA-templated transcription"/>
    <property type="evidence" value="ECO:0007669"/>
    <property type="project" value="InterPro"/>
</dbReference>
<dbReference type="EMBL" id="MBFS01000040">
    <property type="protein sequence ID" value="PVV05098.1"/>
    <property type="molecule type" value="Genomic_DNA"/>
</dbReference>
<organism evidence="2 3">
    <name type="scientific">Smittium megazygosporum</name>
    <dbReference type="NCBI Taxonomy" id="133381"/>
    <lineage>
        <taxon>Eukaryota</taxon>
        <taxon>Fungi</taxon>
        <taxon>Fungi incertae sedis</taxon>
        <taxon>Zoopagomycota</taxon>
        <taxon>Kickxellomycotina</taxon>
        <taxon>Harpellomycetes</taxon>
        <taxon>Harpellales</taxon>
        <taxon>Legeriomycetaceae</taxon>
        <taxon>Smittium</taxon>
    </lineage>
</organism>
<gene>
    <name evidence="2" type="ORF">BB560_000391</name>
</gene>
<protein>
    <submittedName>
        <fullName evidence="2">Uncharacterized protein</fullName>
    </submittedName>
</protein>
<feature type="region of interest" description="Disordered" evidence="1">
    <location>
        <begin position="137"/>
        <end position="193"/>
    </location>
</feature>
<reference evidence="2 3" key="1">
    <citation type="journal article" date="2018" name="MBio">
        <title>Comparative Genomics Reveals the Core Gene Toolbox for the Fungus-Insect Symbiosis.</title>
        <authorList>
            <person name="Wang Y."/>
            <person name="Stata M."/>
            <person name="Wang W."/>
            <person name="Stajich J.E."/>
            <person name="White M.M."/>
            <person name="Moncalvo J.M."/>
        </authorList>
    </citation>
    <scope>NUCLEOTIDE SEQUENCE [LARGE SCALE GENOMIC DNA]</scope>
    <source>
        <strain evidence="2 3">SC-DP-2</strain>
    </source>
</reference>
<evidence type="ECO:0000313" key="3">
    <source>
        <dbReference type="Proteomes" id="UP000245609"/>
    </source>
</evidence>
<dbReference type="InterPro" id="IPR022709">
    <property type="entry name" value="SCAI"/>
</dbReference>
<evidence type="ECO:0000256" key="1">
    <source>
        <dbReference type="SAM" id="MobiDB-lite"/>
    </source>
</evidence>
<sequence>MRYFARFIVVCLLLNDDETAKKLTNTLAELVEEYFITFNPIDKSEWRLVIKEIQIFTKGKSTLTPCDENGNLHSLSMSLENMPEMKFMQDIKPVLSRAVIVGNTYKQIKFSEMTLDMFKIVHTLEYEFVESSIIKQKGRPQIKTTEQPISSENQDKIENSEKVGSNTVKTESKDEKNRDEESSQKEDKKEPAERRRLLNPQKYLFFRANFSNLISSISSAFKEVDRVSCMFVYISAEGYFSNEDSGYANYKSGIITASKKHVDKQAKNALAIEEVEKKSKVIELEPHCFYPADVISFTRKPMFMVVDSNNSTTFKDIPDLFNQPLVILMSPTQVPEKINYNAMASGNLYTTFLYSLVVGLCTVLEISVISATKWEMLQISMLKIQDLIYEGVLANVNDEGVLTLFGDLFLRRYMINHLACVEILKLHRLFTLPENLPTSVPKLEIQETVSTKISEIVLSAVKEIGINVHYFLSPNTQNAE</sequence>
<name>A0A2T9ZKI1_9FUNG</name>
<dbReference type="Pfam" id="PF12070">
    <property type="entry name" value="SCAI"/>
    <property type="match status" value="1"/>
</dbReference>
<feature type="compositionally biased region" description="Polar residues" evidence="1">
    <location>
        <begin position="142"/>
        <end position="152"/>
    </location>
</feature>
<dbReference type="AlphaFoldDB" id="A0A2T9ZKI1"/>
<comment type="caution">
    <text evidence="2">The sequence shown here is derived from an EMBL/GenBank/DDBJ whole genome shotgun (WGS) entry which is preliminary data.</text>
</comment>
<feature type="compositionally biased region" description="Basic and acidic residues" evidence="1">
    <location>
        <begin position="170"/>
        <end position="193"/>
    </location>
</feature>
<dbReference type="Proteomes" id="UP000245609">
    <property type="component" value="Unassembled WGS sequence"/>
</dbReference>
<dbReference type="GO" id="GO:0003714">
    <property type="term" value="F:transcription corepressor activity"/>
    <property type="evidence" value="ECO:0007669"/>
    <property type="project" value="InterPro"/>
</dbReference>